<dbReference type="NCBIfam" id="TIGR02385">
    <property type="entry name" value="RelE_StbE"/>
    <property type="match status" value="1"/>
</dbReference>
<comment type="similarity">
    <text evidence="1">Belongs to the RelE toxin family.</text>
</comment>
<keyword evidence="4" id="KW-1185">Reference proteome</keyword>
<dbReference type="PANTHER" id="PTHR33755">
    <property type="entry name" value="TOXIN PARE1-RELATED"/>
    <property type="match status" value="1"/>
</dbReference>
<dbReference type="EMBL" id="QASO01000075">
    <property type="protein sequence ID" value="PTU78694.1"/>
    <property type="molecule type" value="Genomic_DNA"/>
</dbReference>
<dbReference type="AlphaFoldDB" id="A0A2T5PLW6"/>
<dbReference type="InterPro" id="IPR007712">
    <property type="entry name" value="RelE/ParE_toxin"/>
</dbReference>
<dbReference type="Pfam" id="PF05016">
    <property type="entry name" value="ParE_toxin"/>
    <property type="match status" value="1"/>
</dbReference>
<sequence>MRLAWTRLALKDRQAIRSYIAQDNPMAALALDELFAEKAGRLADHPGLGRPGRVNGTRELVVHQHYLMIYDLANDQVRILRVLHTARQWPGAD</sequence>
<reference evidence="3 4" key="1">
    <citation type="submission" date="2018-04" db="EMBL/GenBank/DDBJ databases">
        <title>Pseudomonas sp. nov., isolated from mangrove soil.</title>
        <authorList>
            <person name="Chen C."/>
        </authorList>
    </citation>
    <scope>NUCLEOTIDE SEQUENCE [LARGE SCALE GENOMIC DNA]</scope>
    <source>
        <strain evidence="3 4">JCM 14246</strain>
    </source>
</reference>
<dbReference type="Gene3D" id="3.30.2310.20">
    <property type="entry name" value="RelE-like"/>
    <property type="match status" value="1"/>
</dbReference>
<gene>
    <name evidence="3" type="ORF">DBO86_13005</name>
</gene>
<dbReference type="InterPro" id="IPR051803">
    <property type="entry name" value="TA_system_RelE-like_toxin"/>
</dbReference>
<protein>
    <submittedName>
        <fullName evidence="3">Type II toxin-antitoxin system mRNA interferase toxin, RelE/StbE family</fullName>
    </submittedName>
</protein>
<evidence type="ECO:0000256" key="1">
    <source>
        <dbReference type="ARBA" id="ARBA00006226"/>
    </source>
</evidence>
<evidence type="ECO:0000313" key="3">
    <source>
        <dbReference type="EMBL" id="PTU78694.1"/>
    </source>
</evidence>
<evidence type="ECO:0000313" key="4">
    <source>
        <dbReference type="Proteomes" id="UP000244052"/>
    </source>
</evidence>
<comment type="caution">
    <text evidence="3">The sequence shown here is derived from an EMBL/GenBank/DDBJ whole genome shotgun (WGS) entry which is preliminary data.</text>
</comment>
<name>A0A2T5PLW6_ECTOL</name>
<dbReference type="RefSeq" id="WP_108233875.1">
    <property type="nucleotide sequence ID" value="NZ_QASO01000075.1"/>
</dbReference>
<organism evidence="3 4">
    <name type="scientific">Ectopseudomonas oleovorans</name>
    <name type="common">Pseudomonas oleovorans</name>
    <dbReference type="NCBI Taxonomy" id="301"/>
    <lineage>
        <taxon>Bacteria</taxon>
        <taxon>Pseudomonadati</taxon>
        <taxon>Pseudomonadota</taxon>
        <taxon>Gammaproteobacteria</taxon>
        <taxon>Pseudomonadales</taxon>
        <taxon>Pseudomonadaceae</taxon>
        <taxon>Ectopseudomonas</taxon>
    </lineage>
</organism>
<evidence type="ECO:0000256" key="2">
    <source>
        <dbReference type="ARBA" id="ARBA00022649"/>
    </source>
</evidence>
<dbReference type="PANTHER" id="PTHR33755:SF6">
    <property type="entry name" value="PLASMID STABILIZATION SYSTEM PROTEIN"/>
    <property type="match status" value="1"/>
</dbReference>
<keyword evidence="2" id="KW-1277">Toxin-antitoxin system</keyword>
<proteinExistence type="inferred from homology"/>
<dbReference type="InterPro" id="IPR035093">
    <property type="entry name" value="RelE/ParE_toxin_dom_sf"/>
</dbReference>
<dbReference type="Proteomes" id="UP000244052">
    <property type="component" value="Unassembled WGS sequence"/>
</dbReference>
<accession>A0A2T5PLW6</accession>